<keyword evidence="1" id="KW-0812">Transmembrane</keyword>
<reference evidence="2" key="2">
    <citation type="submission" date="2021-04" db="EMBL/GenBank/DDBJ databases">
        <authorList>
            <person name="Gilroy R."/>
        </authorList>
    </citation>
    <scope>NUCLEOTIDE SEQUENCE</scope>
    <source>
        <strain evidence="2">ChiGjej4B4-7305</strain>
    </source>
</reference>
<accession>A0A9D2J723</accession>
<evidence type="ECO:0000313" key="2">
    <source>
        <dbReference type="EMBL" id="HIZ38079.1"/>
    </source>
</evidence>
<dbReference type="EMBL" id="DXBY01000340">
    <property type="protein sequence ID" value="HIZ38079.1"/>
    <property type="molecule type" value="Genomic_DNA"/>
</dbReference>
<keyword evidence="1" id="KW-1133">Transmembrane helix</keyword>
<organism evidence="2 3">
    <name type="scientific">Candidatus Ruania gallistercoris</name>
    <dbReference type="NCBI Taxonomy" id="2838746"/>
    <lineage>
        <taxon>Bacteria</taxon>
        <taxon>Bacillati</taxon>
        <taxon>Actinomycetota</taxon>
        <taxon>Actinomycetes</taxon>
        <taxon>Micrococcales</taxon>
        <taxon>Ruaniaceae</taxon>
        <taxon>Ruania</taxon>
    </lineage>
</organism>
<feature type="transmembrane region" description="Helical" evidence="1">
    <location>
        <begin position="60"/>
        <end position="84"/>
    </location>
</feature>
<reference evidence="2" key="1">
    <citation type="journal article" date="2021" name="PeerJ">
        <title>Extensive microbial diversity within the chicken gut microbiome revealed by metagenomics and culture.</title>
        <authorList>
            <person name="Gilroy R."/>
            <person name="Ravi A."/>
            <person name="Getino M."/>
            <person name="Pursley I."/>
            <person name="Horton D.L."/>
            <person name="Alikhan N.F."/>
            <person name="Baker D."/>
            <person name="Gharbi K."/>
            <person name="Hall N."/>
            <person name="Watson M."/>
            <person name="Adriaenssens E.M."/>
            <person name="Foster-Nyarko E."/>
            <person name="Jarju S."/>
            <person name="Secka A."/>
            <person name="Antonio M."/>
            <person name="Oren A."/>
            <person name="Chaudhuri R.R."/>
            <person name="La Ragione R."/>
            <person name="Hildebrand F."/>
            <person name="Pallen M.J."/>
        </authorList>
    </citation>
    <scope>NUCLEOTIDE SEQUENCE</scope>
    <source>
        <strain evidence="2">ChiGjej4B4-7305</strain>
    </source>
</reference>
<evidence type="ECO:0000313" key="3">
    <source>
        <dbReference type="Proteomes" id="UP000824037"/>
    </source>
</evidence>
<dbReference type="Pfam" id="PF06897">
    <property type="entry name" value="DUF1269"/>
    <property type="match status" value="1"/>
</dbReference>
<protein>
    <submittedName>
        <fullName evidence="2">DUF1269 domain-containing protein</fullName>
    </submittedName>
</protein>
<dbReference type="AlphaFoldDB" id="A0A9D2J723"/>
<name>A0A9D2J723_9MICO</name>
<evidence type="ECO:0000256" key="1">
    <source>
        <dbReference type="SAM" id="Phobius"/>
    </source>
</evidence>
<sequence length="161" mass="17498">MTTFTAWKFDTADAAETAAQTLKQAWGERLVAIEDYAVVEWPADADQPKVKYEDRDQWRAAGWGALIGAVVGALLFLPTMGAAAGAAINLLRKRAEDVGITQEQLDEIGEQVVPGTSALFVVSSDGDRDRLAERFRGQSGRLIASNLVTGEVEDVRRAFEN</sequence>
<proteinExistence type="predicted"/>
<comment type="caution">
    <text evidence="2">The sequence shown here is derived from an EMBL/GenBank/DDBJ whole genome shotgun (WGS) entry which is preliminary data.</text>
</comment>
<gene>
    <name evidence="2" type="ORF">H9815_20070</name>
</gene>
<keyword evidence="1" id="KW-0472">Membrane</keyword>
<dbReference type="Proteomes" id="UP000824037">
    <property type="component" value="Unassembled WGS sequence"/>
</dbReference>
<dbReference type="InterPro" id="IPR009200">
    <property type="entry name" value="DUF1269_membrane"/>
</dbReference>